<keyword evidence="1" id="KW-0732">Signal</keyword>
<name>A0A1I4JT55_9RHOB</name>
<dbReference type="RefSeq" id="WP_090192034.1">
    <property type="nucleotide sequence ID" value="NZ_FOTF01000045.1"/>
</dbReference>
<dbReference type="Proteomes" id="UP000199550">
    <property type="component" value="Unassembled WGS sequence"/>
</dbReference>
<evidence type="ECO:0000256" key="1">
    <source>
        <dbReference type="SAM" id="SignalP"/>
    </source>
</evidence>
<gene>
    <name evidence="2" type="ORF">SAMN04488004_1458</name>
</gene>
<evidence type="ECO:0000313" key="3">
    <source>
        <dbReference type="Proteomes" id="UP000199550"/>
    </source>
</evidence>
<dbReference type="AlphaFoldDB" id="A0A1I4JT55"/>
<accession>A0A1I4JT55</accession>
<dbReference type="STRING" id="195913.SAMN04488004_1458"/>
<proteinExistence type="predicted"/>
<reference evidence="2 3" key="1">
    <citation type="submission" date="2016-10" db="EMBL/GenBank/DDBJ databases">
        <authorList>
            <person name="de Groot N.N."/>
        </authorList>
    </citation>
    <scope>NUCLEOTIDE SEQUENCE [LARGE SCALE GENOMIC DNA]</scope>
    <source>
        <strain evidence="2 3">DSM 16199</strain>
    </source>
</reference>
<keyword evidence="3" id="KW-1185">Reference proteome</keyword>
<feature type="chain" id="PRO_5011779292" evidence="1">
    <location>
        <begin position="24"/>
        <end position="157"/>
    </location>
</feature>
<dbReference type="EMBL" id="FOTF01000045">
    <property type="protein sequence ID" value="SFL69775.1"/>
    <property type="molecule type" value="Genomic_DNA"/>
</dbReference>
<dbReference type="OrthoDB" id="8578401at2"/>
<feature type="signal peptide" evidence="1">
    <location>
        <begin position="1"/>
        <end position="23"/>
    </location>
</feature>
<protein>
    <submittedName>
        <fullName evidence="2">Uncharacterized protein</fullName>
    </submittedName>
</protein>
<organism evidence="2 3">
    <name type="scientific">Loktanella salsilacus</name>
    <dbReference type="NCBI Taxonomy" id="195913"/>
    <lineage>
        <taxon>Bacteria</taxon>
        <taxon>Pseudomonadati</taxon>
        <taxon>Pseudomonadota</taxon>
        <taxon>Alphaproteobacteria</taxon>
        <taxon>Rhodobacterales</taxon>
        <taxon>Roseobacteraceae</taxon>
        <taxon>Loktanella</taxon>
    </lineage>
</organism>
<sequence>MNIFFGMIFSTAVVFGFSNIQLAAQTATATFEISAKMQGGCEVMKACAFYIMSPNGTINYTQPGILDGEAKQKTGIMDAQDFLVLTQSLTTGHLKTLENSVFTGTCPSYNDGEDYTFEITRDGQTTRLDTCGNLLADDPQIDTLISFFGIFYGELTK</sequence>
<evidence type="ECO:0000313" key="2">
    <source>
        <dbReference type="EMBL" id="SFL69775.1"/>
    </source>
</evidence>